<keyword evidence="4" id="KW-0131">Cell cycle</keyword>
<dbReference type="GO" id="GO:0044772">
    <property type="term" value="P:mitotic cell cycle phase transition"/>
    <property type="evidence" value="ECO:0007669"/>
    <property type="project" value="InterPro"/>
</dbReference>
<dbReference type="CDD" id="cd20507">
    <property type="entry name" value="CYCLIN_CCNB1-like_rpt1"/>
    <property type="match status" value="1"/>
</dbReference>
<keyword evidence="2" id="KW-0132">Cell division</keyword>
<dbReference type="InterPro" id="IPR048258">
    <property type="entry name" value="Cyclins_cyclin-box"/>
</dbReference>
<dbReference type="Gene3D" id="1.10.472.10">
    <property type="entry name" value="Cyclin-like"/>
    <property type="match status" value="2"/>
</dbReference>
<reference evidence="8" key="3">
    <citation type="submission" date="2025-09" db="UniProtKB">
        <authorList>
            <consortium name="Ensembl"/>
        </authorList>
    </citation>
    <scope>IDENTIFICATION</scope>
</reference>
<evidence type="ECO:0000256" key="2">
    <source>
        <dbReference type="ARBA" id="ARBA00022618"/>
    </source>
</evidence>
<dbReference type="STRING" id="51511.ENSCSAVP00000015126"/>
<dbReference type="InterPro" id="IPR036915">
    <property type="entry name" value="Cyclin-like_sf"/>
</dbReference>
<dbReference type="OMA" id="NWINELH"/>
<dbReference type="Ensembl" id="ENSCSAVT00000015300.1">
    <property type="protein sequence ID" value="ENSCSAVP00000015126.1"/>
    <property type="gene ID" value="ENSCSAVG00000008864.1"/>
</dbReference>
<evidence type="ECO:0000259" key="6">
    <source>
        <dbReference type="SMART" id="SM00385"/>
    </source>
</evidence>
<evidence type="ECO:0000256" key="4">
    <source>
        <dbReference type="ARBA" id="ARBA00023306"/>
    </source>
</evidence>
<sequence>MSTLATRVNSQVRSLDTVTIFCHYIFYGFQAQAGNHGAIIKKRSAVPTRRPALGTINNQKITTSKSLLDAKSKTQLPKTTSNALKSSTNLPTKPRTVLQKSVLTKNYVNAIKLESQKSNPIKPAKLQQTTEVPSIKDSPMVIGSPCKQTDELASNIFDLKLKPDVEDIDENDTENPQLCSEFVNDIYHYMLYLESVSPINRNYLKDTGLKSKMRCILVDWLIQVHHRFQLLQETLYLTIAILDRFLQVHPVPRAKLQLAGVTAMLLASKYEEMYAPEVSDFVYITDKAFSQAQILTMEILMLKTINFSLGRPLPLHFLRRNSKAGQVDAIQHTLAKYLMELSLVDYDMCHISPSKLAAGSLCLSIKLLEDADWSPTLEHYSTYSKEDLLPVVCHLAKNLKSAEKSSYQQAVKSKYSSHKMLKIAQIDEVKQALVGELAEQADIHKL</sequence>
<dbReference type="Pfam" id="PF00134">
    <property type="entry name" value="Cyclin_N"/>
    <property type="match status" value="1"/>
</dbReference>
<dbReference type="InterPro" id="IPR004367">
    <property type="entry name" value="Cyclin_C-dom"/>
</dbReference>
<dbReference type="InterPro" id="IPR006671">
    <property type="entry name" value="Cyclin_N"/>
</dbReference>
<dbReference type="SMART" id="SM00385">
    <property type="entry name" value="CYCLIN"/>
    <property type="match status" value="2"/>
</dbReference>
<dbReference type="SUPFAM" id="SSF47954">
    <property type="entry name" value="Cyclin-like"/>
    <property type="match status" value="2"/>
</dbReference>
<comment type="similarity">
    <text evidence="1">Belongs to the cyclin family. Cyclin AB subfamily.</text>
</comment>
<feature type="domain" description="Cyclin-like" evidence="6">
    <location>
        <begin position="316"/>
        <end position="397"/>
    </location>
</feature>
<dbReference type="GO" id="GO:0016538">
    <property type="term" value="F:cyclin-dependent protein serine/threonine kinase regulator activity"/>
    <property type="evidence" value="ECO:0007669"/>
    <property type="project" value="InterPro"/>
</dbReference>
<reference evidence="9" key="1">
    <citation type="submission" date="2003-08" db="EMBL/GenBank/DDBJ databases">
        <authorList>
            <person name="Birren B."/>
            <person name="Nusbaum C."/>
            <person name="Abebe A."/>
            <person name="Abouelleil A."/>
            <person name="Adekoya E."/>
            <person name="Ait-zahra M."/>
            <person name="Allen N."/>
            <person name="Allen T."/>
            <person name="An P."/>
            <person name="Anderson M."/>
            <person name="Anderson S."/>
            <person name="Arachchi H."/>
            <person name="Armbruster J."/>
            <person name="Bachantsang P."/>
            <person name="Baldwin J."/>
            <person name="Barry A."/>
            <person name="Bayul T."/>
            <person name="Blitshsteyn B."/>
            <person name="Bloom T."/>
            <person name="Blye J."/>
            <person name="Boguslavskiy L."/>
            <person name="Borowsky M."/>
            <person name="Boukhgalter B."/>
            <person name="Brunache A."/>
            <person name="Butler J."/>
            <person name="Calixte N."/>
            <person name="Calvo S."/>
            <person name="Camarata J."/>
            <person name="Campo K."/>
            <person name="Chang J."/>
            <person name="Cheshatsang Y."/>
            <person name="Citroen M."/>
            <person name="Collymore A."/>
            <person name="Considine T."/>
            <person name="Cook A."/>
            <person name="Cooke P."/>
            <person name="Corum B."/>
            <person name="Cuomo C."/>
            <person name="David R."/>
            <person name="Dawoe T."/>
            <person name="Degray S."/>
            <person name="Dodge S."/>
            <person name="Dooley K."/>
            <person name="Dorje P."/>
            <person name="Dorjee K."/>
            <person name="Dorris L."/>
            <person name="Duffey N."/>
            <person name="Dupes A."/>
            <person name="Elkins T."/>
            <person name="Engels R."/>
            <person name="Erickson J."/>
            <person name="Farina A."/>
            <person name="Faro S."/>
            <person name="Ferreira P."/>
            <person name="Fischer H."/>
            <person name="Fitzgerald M."/>
            <person name="Foley K."/>
            <person name="Gage D."/>
            <person name="Galagan J."/>
            <person name="Gearin G."/>
            <person name="Gnerre S."/>
            <person name="Gnirke A."/>
            <person name="Goyette A."/>
            <person name="Graham J."/>
            <person name="Grandbois E."/>
            <person name="Gyaltsen K."/>
            <person name="Hafez N."/>
            <person name="Hagopian D."/>
            <person name="Hagos B."/>
            <person name="Hall J."/>
            <person name="Hatcher B."/>
            <person name="Heller A."/>
            <person name="Higgins H."/>
            <person name="Honan T."/>
            <person name="Horn A."/>
            <person name="Houde N."/>
            <person name="Hughes L."/>
            <person name="Hulme W."/>
            <person name="Husby E."/>
            <person name="Iliev I."/>
            <person name="Jaffe D."/>
            <person name="Jones C."/>
            <person name="Kamal M."/>
            <person name="Kamat A."/>
            <person name="Kamvysselis M."/>
            <person name="Karlsson E."/>
            <person name="Kells C."/>
            <person name="Kieu A."/>
            <person name="Kisner P."/>
            <person name="Kodira C."/>
            <person name="Kulbokas E."/>
            <person name="Labutti K."/>
            <person name="Lama D."/>
            <person name="Landers T."/>
            <person name="Leger J."/>
            <person name="Levine S."/>
            <person name="Lewis D."/>
            <person name="Lewis T."/>
            <person name="Lindblad-toh K."/>
            <person name="Liu X."/>
            <person name="Lokyitsang T."/>
            <person name="Lokyitsang Y."/>
            <person name="Lucien O."/>
            <person name="Lui A."/>
            <person name="Ma L.J."/>
            <person name="Mabbitt R."/>
            <person name="Macdonald J."/>
            <person name="Maclean C."/>
            <person name="Major J."/>
            <person name="Manning J."/>
            <person name="Marabella R."/>
            <person name="Maru K."/>
            <person name="Matthews C."/>
            <person name="Mauceli E."/>
            <person name="Mccarthy M."/>
            <person name="Mcdonough S."/>
            <person name="Mcghee T."/>
            <person name="Meldrim J."/>
            <person name="Meneus L."/>
            <person name="Mesirov J."/>
            <person name="Mihalev A."/>
            <person name="Mihova T."/>
            <person name="Mikkelsen T."/>
            <person name="Mlenga V."/>
            <person name="Moru K."/>
            <person name="Mozes J."/>
            <person name="Mulrain L."/>
            <person name="Munson G."/>
            <person name="Naylor J."/>
            <person name="Newes C."/>
            <person name="Nguyen C."/>
            <person name="Nguyen N."/>
            <person name="Nguyen T."/>
            <person name="Nicol R."/>
            <person name="Nielsen C."/>
            <person name="Nizzari M."/>
            <person name="Norbu C."/>
            <person name="Norbu N."/>
            <person name="O'donnell P."/>
            <person name="Okoawo O."/>
            <person name="O'leary S."/>
            <person name="Omotosho B."/>
            <person name="O'neill K."/>
            <person name="Osman S."/>
            <person name="Parker S."/>
            <person name="Perrin D."/>
            <person name="Phunkhang P."/>
            <person name="Piqani B."/>
            <person name="Purcell S."/>
            <person name="Rachupka T."/>
            <person name="Ramasamy U."/>
            <person name="Rameau R."/>
            <person name="Ray V."/>
            <person name="Raymond C."/>
            <person name="Retta R."/>
            <person name="Richardson S."/>
            <person name="Rise C."/>
            <person name="Rodriguez J."/>
            <person name="Rogers J."/>
            <person name="Rogov P."/>
            <person name="Rutman M."/>
            <person name="Schupbach R."/>
            <person name="Seaman C."/>
            <person name="Settipalli S."/>
            <person name="Sharpe T."/>
            <person name="Sheridan J."/>
            <person name="Sherpa N."/>
            <person name="Shi J."/>
            <person name="Smirnov S."/>
            <person name="Smith C."/>
            <person name="Sougnez C."/>
            <person name="Spencer B."/>
            <person name="Stalker J."/>
            <person name="Stange-thomann N."/>
            <person name="Stavropoulos S."/>
            <person name="Stetson K."/>
            <person name="Stone C."/>
            <person name="Stone S."/>
            <person name="Stubbs M."/>
            <person name="Talamas J."/>
            <person name="Tchuinga P."/>
            <person name="Tenzing P."/>
            <person name="Tesfaye S."/>
            <person name="Theodore J."/>
            <person name="Thoulutsang Y."/>
            <person name="Topham K."/>
            <person name="Towey S."/>
            <person name="Tsamla T."/>
            <person name="Tsomo N."/>
            <person name="Vallee D."/>
            <person name="Vassiliev H."/>
            <person name="Venkataraman V."/>
            <person name="Vinson J."/>
            <person name="Vo A."/>
            <person name="Wade C."/>
            <person name="Wang S."/>
            <person name="Wangchuk T."/>
            <person name="Wangdi T."/>
            <person name="Whittaker C."/>
            <person name="Wilkinson J."/>
            <person name="Wu Y."/>
            <person name="Wyman D."/>
            <person name="Yadav S."/>
            <person name="Yang S."/>
            <person name="Yang X."/>
            <person name="Yeager S."/>
            <person name="Yee E."/>
            <person name="Young G."/>
            <person name="Zainoun J."/>
            <person name="Zembeck L."/>
            <person name="Zimmer A."/>
            <person name="Zody M."/>
            <person name="Lander E."/>
        </authorList>
    </citation>
    <scope>NUCLEOTIDE SEQUENCE [LARGE SCALE GENOMIC DNA]</scope>
</reference>
<dbReference type="SMART" id="SM01332">
    <property type="entry name" value="Cyclin_C"/>
    <property type="match status" value="1"/>
</dbReference>
<dbReference type="PROSITE" id="PS00292">
    <property type="entry name" value="CYCLINS"/>
    <property type="match status" value="1"/>
</dbReference>
<dbReference type="GO" id="GO:0051301">
    <property type="term" value="P:cell division"/>
    <property type="evidence" value="ECO:0007669"/>
    <property type="project" value="UniProtKB-KW"/>
</dbReference>
<dbReference type="InParanoid" id="H2ZC10"/>
<dbReference type="AlphaFoldDB" id="H2ZC10"/>
<evidence type="ECO:0000313" key="9">
    <source>
        <dbReference type="Proteomes" id="UP000007875"/>
    </source>
</evidence>
<evidence type="ECO:0000256" key="1">
    <source>
        <dbReference type="ARBA" id="ARBA00006955"/>
    </source>
</evidence>
<keyword evidence="3 5" id="KW-0195">Cyclin</keyword>
<accession>H2ZC10</accession>
<dbReference type="eggNOG" id="KOG0653">
    <property type="taxonomic scope" value="Eukaryota"/>
</dbReference>
<dbReference type="Pfam" id="PF02984">
    <property type="entry name" value="Cyclin_C"/>
    <property type="match status" value="1"/>
</dbReference>
<dbReference type="Proteomes" id="UP000007875">
    <property type="component" value="Unassembled WGS sequence"/>
</dbReference>
<dbReference type="CDD" id="cd20509">
    <property type="entry name" value="CYCLIN_CCNB1-like_rpt2"/>
    <property type="match status" value="1"/>
</dbReference>
<dbReference type="PANTHER" id="PTHR10177">
    <property type="entry name" value="CYCLINS"/>
    <property type="match status" value="1"/>
</dbReference>
<proteinExistence type="inferred from homology"/>
<feature type="domain" description="Cyclin-like" evidence="6">
    <location>
        <begin position="219"/>
        <end position="303"/>
    </location>
</feature>
<evidence type="ECO:0000259" key="7">
    <source>
        <dbReference type="SMART" id="SM01332"/>
    </source>
</evidence>
<dbReference type="InterPro" id="IPR013763">
    <property type="entry name" value="Cyclin-like_dom"/>
</dbReference>
<dbReference type="PIRSF" id="PIRSF001771">
    <property type="entry name" value="Cyclin_A_B_D_E"/>
    <property type="match status" value="1"/>
</dbReference>
<protein>
    <submittedName>
        <fullName evidence="8">Uncharacterized protein</fullName>
    </submittedName>
</protein>
<dbReference type="FunFam" id="1.10.472.10:FF:000001">
    <property type="entry name" value="G2/mitotic-specific cyclin"/>
    <property type="match status" value="1"/>
</dbReference>
<dbReference type="InterPro" id="IPR039361">
    <property type="entry name" value="Cyclin"/>
</dbReference>
<evidence type="ECO:0000256" key="3">
    <source>
        <dbReference type="ARBA" id="ARBA00023127"/>
    </source>
</evidence>
<evidence type="ECO:0000313" key="8">
    <source>
        <dbReference type="Ensembl" id="ENSCSAVP00000015126.1"/>
    </source>
</evidence>
<dbReference type="GeneTree" id="ENSGT00940000155405"/>
<evidence type="ECO:0000256" key="5">
    <source>
        <dbReference type="RuleBase" id="RU000383"/>
    </source>
</evidence>
<organism evidence="8 9">
    <name type="scientific">Ciona savignyi</name>
    <name type="common">Pacific transparent sea squirt</name>
    <dbReference type="NCBI Taxonomy" id="51511"/>
    <lineage>
        <taxon>Eukaryota</taxon>
        <taxon>Metazoa</taxon>
        <taxon>Chordata</taxon>
        <taxon>Tunicata</taxon>
        <taxon>Ascidiacea</taxon>
        <taxon>Phlebobranchia</taxon>
        <taxon>Cionidae</taxon>
        <taxon>Ciona</taxon>
    </lineage>
</organism>
<dbReference type="InterPro" id="IPR046965">
    <property type="entry name" value="Cyclin_A/B-like"/>
</dbReference>
<feature type="domain" description="Cyclin C-terminal" evidence="7">
    <location>
        <begin position="312"/>
        <end position="429"/>
    </location>
</feature>
<name>H2ZC10_CIOSA</name>
<reference evidence="8" key="2">
    <citation type="submission" date="2025-08" db="UniProtKB">
        <authorList>
            <consortium name="Ensembl"/>
        </authorList>
    </citation>
    <scope>IDENTIFICATION</scope>
</reference>
<keyword evidence="9" id="KW-1185">Reference proteome</keyword>
<dbReference type="FunCoup" id="H2ZC10">
    <property type="interactions" value="52"/>
</dbReference>